<comment type="caution">
    <text evidence="2">The sequence shown here is derived from an EMBL/GenBank/DDBJ whole genome shotgun (WGS) entry which is preliminary data.</text>
</comment>
<sequence>MKLPISNVQSCRIETRQYLKHSNVNAAIGVARKKRTAYTNWLRRSQYREALHPGSVVMVSDCNGETRAAKIVALSNDRDTVEDQMHSLEKNAQNNRVTEIINDPEPEDYSSSGSSWAPDQQSSSDSESESVLNQTVYIPLRENSRQTVRTGYYHRTGYNERQERPNLGPAHLVQGFRFESLWEDPLCGMSI</sequence>
<dbReference type="Proteomes" id="UP000299102">
    <property type="component" value="Unassembled WGS sequence"/>
</dbReference>
<reference evidence="2 3" key="1">
    <citation type="journal article" date="2019" name="Commun. Biol.">
        <title>The bagworm genome reveals a unique fibroin gene that provides high tensile strength.</title>
        <authorList>
            <person name="Kono N."/>
            <person name="Nakamura H."/>
            <person name="Ohtoshi R."/>
            <person name="Tomita M."/>
            <person name="Numata K."/>
            <person name="Arakawa K."/>
        </authorList>
    </citation>
    <scope>NUCLEOTIDE SEQUENCE [LARGE SCALE GENOMIC DNA]</scope>
</reference>
<evidence type="ECO:0000256" key="1">
    <source>
        <dbReference type="SAM" id="MobiDB-lite"/>
    </source>
</evidence>
<dbReference type="EMBL" id="BGZK01003052">
    <property type="protein sequence ID" value="GBP98029.1"/>
    <property type="molecule type" value="Genomic_DNA"/>
</dbReference>
<keyword evidence="3" id="KW-1185">Reference proteome</keyword>
<evidence type="ECO:0000313" key="3">
    <source>
        <dbReference type="Proteomes" id="UP000299102"/>
    </source>
</evidence>
<feature type="region of interest" description="Disordered" evidence="1">
    <location>
        <begin position="87"/>
        <end position="138"/>
    </location>
</feature>
<dbReference type="AlphaFoldDB" id="A0A4C2AFZ3"/>
<organism evidence="2 3">
    <name type="scientific">Eumeta variegata</name>
    <name type="common">Bagworm moth</name>
    <name type="synonym">Eumeta japonica</name>
    <dbReference type="NCBI Taxonomy" id="151549"/>
    <lineage>
        <taxon>Eukaryota</taxon>
        <taxon>Metazoa</taxon>
        <taxon>Ecdysozoa</taxon>
        <taxon>Arthropoda</taxon>
        <taxon>Hexapoda</taxon>
        <taxon>Insecta</taxon>
        <taxon>Pterygota</taxon>
        <taxon>Neoptera</taxon>
        <taxon>Endopterygota</taxon>
        <taxon>Lepidoptera</taxon>
        <taxon>Glossata</taxon>
        <taxon>Ditrysia</taxon>
        <taxon>Tineoidea</taxon>
        <taxon>Psychidae</taxon>
        <taxon>Oiketicinae</taxon>
        <taxon>Eumeta</taxon>
    </lineage>
</organism>
<gene>
    <name evidence="2" type="ORF">EVAR_94767_1</name>
</gene>
<proteinExistence type="predicted"/>
<feature type="compositionally biased region" description="Polar residues" evidence="1">
    <location>
        <begin position="109"/>
        <end position="118"/>
    </location>
</feature>
<accession>A0A4C2AFZ3</accession>
<evidence type="ECO:0000313" key="2">
    <source>
        <dbReference type="EMBL" id="GBP98029.1"/>
    </source>
</evidence>
<name>A0A4C2AFZ3_EUMVA</name>
<protein>
    <submittedName>
        <fullName evidence="2">Uncharacterized protein</fullName>
    </submittedName>
</protein>